<dbReference type="Gene3D" id="3.20.20.80">
    <property type="entry name" value="Glycosidases"/>
    <property type="match status" value="1"/>
</dbReference>
<accession>A0A316V778</accession>
<dbReference type="GO" id="GO:0005576">
    <property type="term" value="C:extracellular region"/>
    <property type="evidence" value="ECO:0007669"/>
    <property type="project" value="TreeGrafter"/>
</dbReference>
<protein>
    <submittedName>
        <fullName evidence="7">Glycoside hydrolase</fullName>
    </submittedName>
</protein>
<name>A0A316V778_9BASI</name>
<sequence>MLSPYFSQSDSLYESYGHLTFNKNGDEDFDRLREGSSRTYLDQEENDMDESLLPNLPQDSGFDYVNDKVRGVNIGNWLLFELWMDSNLSNALNSHLVNAPYPNAIIDEWTAGLYSDYNHASHVLRKHFDTWFTEQDVIDIKNAGLNHIRLPFPYWAFAQAKGPSAPYLTLNRFDKLIEACGWARTHGIKVWVDIHGVPGSQNGFDNSGRSGPIHWPNKPLYYTNTQYTFNRLATLFSQPEWKGTVTAVEAVNEPLATNSDAVKQLILKYYPWARNAAARPPNSTDYTSLLMVMHDGFLGPAYWENFFDERASHRVLLDTHQYFVYTAAEKKMKDSGRLRLMCAMQDVFTKSQNYYPTIAGEWSVSGPNGDRSSDRDLPQGPVSFPPGPNYPYSEGYMNFMSYGYNIQRATYEKGSGWIFWAWKNANALDWSYQAGLQYGWIPKDAGAPSPFGDDPCANYR</sequence>
<dbReference type="InterPro" id="IPR001547">
    <property type="entry name" value="Glyco_hydro_5"/>
</dbReference>
<dbReference type="GO" id="GO:0009251">
    <property type="term" value="P:glucan catabolic process"/>
    <property type="evidence" value="ECO:0007669"/>
    <property type="project" value="TreeGrafter"/>
</dbReference>
<dbReference type="GO" id="GO:0008422">
    <property type="term" value="F:beta-glucosidase activity"/>
    <property type="evidence" value="ECO:0007669"/>
    <property type="project" value="TreeGrafter"/>
</dbReference>
<feature type="domain" description="Glycoside hydrolase family 5" evidence="6">
    <location>
        <begin position="133"/>
        <end position="425"/>
    </location>
</feature>
<dbReference type="GO" id="GO:0009986">
    <property type="term" value="C:cell surface"/>
    <property type="evidence" value="ECO:0007669"/>
    <property type="project" value="TreeGrafter"/>
</dbReference>
<comment type="similarity">
    <text evidence="1 4">Belongs to the glycosyl hydrolase 5 (cellulase A) family.</text>
</comment>
<evidence type="ECO:0000256" key="2">
    <source>
        <dbReference type="ARBA" id="ARBA00022801"/>
    </source>
</evidence>
<evidence type="ECO:0000256" key="5">
    <source>
        <dbReference type="SAM" id="MobiDB-lite"/>
    </source>
</evidence>
<dbReference type="GeneID" id="37018630"/>
<dbReference type="InterPro" id="IPR050386">
    <property type="entry name" value="Glycosyl_hydrolase_5"/>
</dbReference>
<dbReference type="PANTHER" id="PTHR31297:SF42">
    <property type="entry name" value="GLYCOSIDE HYDROLASE FAMILY 5 DOMAIN-CONTAINING PROTEIN"/>
    <property type="match status" value="1"/>
</dbReference>
<dbReference type="InterPro" id="IPR017853">
    <property type="entry name" value="GH"/>
</dbReference>
<dbReference type="RefSeq" id="XP_025351627.1">
    <property type="nucleotide sequence ID" value="XM_025496849.1"/>
</dbReference>
<dbReference type="Pfam" id="PF00150">
    <property type="entry name" value="Cellulase"/>
    <property type="match status" value="1"/>
</dbReference>
<keyword evidence="2 4" id="KW-0378">Hydrolase</keyword>
<gene>
    <name evidence="7" type="ORF">FA14DRAFT_128335</name>
</gene>
<dbReference type="OrthoDB" id="1887033at2759"/>
<dbReference type="Proteomes" id="UP000245771">
    <property type="component" value="Unassembled WGS sequence"/>
</dbReference>
<evidence type="ECO:0000313" key="7">
    <source>
        <dbReference type="EMBL" id="PWN31325.1"/>
    </source>
</evidence>
<evidence type="ECO:0000259" key="6">
    <source>
        <dbReference type="Pfam" id="PF00150"/>
    </source>
</evidence>
<dbReference type="AlphaFoldDB" id="A0A316V778"/>
<evidence type="ECO:0000256" key="1">
    <source>
        <dbReference type="ARBA" id="ARBA00005641"/>
    </source>
</evidence>
<dbReference type="PANTHER" id="PTHR31297">
    <property type="entry name" value="GLUCAN ENDO-1,6-BETA-GLUCOSIDASE B"/>
    <property type="match status" value="1"/>
</dbReference>
<dbReference type="EMBL" id="KZ819611">
    <property type="protein sequence ID" value="PWN31325.1"/>
    <property type="molecule type" value="Genomic_DNA"/>
</dbReference>
<dbReference type="SUPFAM" id="SSF51445">
    <property type="entry name" value="(Trans)glycosidases"/>
    <property type="match status" value="1"/>
</dbReference>
<evidence type="ECO:0000313" key="8">
    <source>
        <dbReference type="Proteomes" id="UP000245771"/>
    </source>
</evidence>
<feature type="region of interest" description="Disordered" evidence="5">
    <location>
        <begin position="365"/>
        <end position="384"/>
    </location>
</feature>
<organism evidence="7 8">
    <name type="scientific">Meira miltonrushii</name>
    <dbReference type="NCBI Taxonomy" id="1280837"/>
    <lineage>
        <taxon>Eukaryota</taxon>
        <taxon>Fungi</taxon>
        <taxon>Dikarya</taxon>
        <taxon>Basidiomycota</taxon>
        <taxon>Ustilaginomycotina</taxon>
        <taxon>Exobasidiomycetes</taxon>
        <taxon>Exobasidiales</taxon>
        <taxon>Brachybasidiaceae</taxon>
        <taxon>Meira</taxon>
    </lineage>
</organism>
<evidence type="ECO:0000256" key="3">
    <source>
        <dbReference type="ARBA" id="ARBA00023295"/>
    </source>
</evidence>
<keyword evidence="3 4" id="KW-0326">Glycosidase</keyword>
<keyword evidence="8" id="KW-1185">Reference proteome</keyword>
<evidence type="ECO:0000256" key="4">
    <source>
        <dbReference type="RuleBase" id="RU361153"/>
    </source>
</evidence>
<dbReference type="InParanoid" id="A0A316V778"/>
<proteinExistence type="inferred from homology"/>
<reference evidence="7 8" key="1">
    <citation type="journal article" date="2018" name="Mol. Biol. Evol.">
        <title>Broad Genomic Sampling Reveals a Smut Pathogenic Ancestry of the Fungal Clade Ustilaginomycotina.</title>
        <authorList>
            <person name="Kijpornyongpan T."/>
            <person name="Mondo S.J."/>
            <person name="Barry K."/>
            <person name="Sandor L."/>
            <person name="Lee J."/>
            <person name="Lipzen A."/>
            <person name="Pangilinan J."/>
            <person name="LaButti K."/>
            <person name="Hainaut M."/>
            <person name="Henrissat B."/>
            <person name="Grigoriev I.V."/>
            <person name="Spatafora J.W."/>
            <person name="Aime M.C."/>
        </authorList>
    </citation>
    <scope>NUCLEOTIDE SEQUENCE [LARGE SCALE GENOMIC DNA]</scope>
    <source>
        <strain evidence="7 8">MCA 3882</strain>
    </source>
</reference>